<feature type="domain" description="IclR-ED" evidence="5">
    <location>
        <begin position="72"/>
        <end position="253"/>
    </location>
</feature>
<proteinExistence type="predicted"/>
<dbReference type="InterPro" id="IPR014757">
    <property type="entry name" value="Tscrpt_reg_IclR_C"/>
</dbReference>
<dbReference type="InterPro" id="IPR029016">
    <property type="entry name" value="GAF-like_dom_sf"/>
</dbReference>
<evidence type="ECO:0000259" key="5">
    <source>
        <dbReference type="PROSITE" id="PS51078"/>
    </source>
</evidence>
<dbReference type="EMBL" id="JAWLKB010000006">
    <property type="protein sequence ID" value="MDV6268225.1"/>
    <property type="molecule type" value="Genomic_DNA"/>
</dbReference>
<evidence type="ECO:0000313" key="7">
    <source>
        <dbReference type="Proteomes" id="UP001185927"/>
    </source>
</evidence>
<dbReference type="SMART" id="SM00346">
    <property type="entry name" value="HTH_ICLR"/>
    <property type="match status" value="1"/>
</dbReference>
<dbReference type="Gene3D" id="1.10.10.10">
    <property type="entry name" value="Winged helix-like DNA-binding domain superfamily/Winged helix DNA-binding domain"/>
    <property type="match status" value="1"/>
</dbReference>
<keyword evidence="3" id="KW-0804">Transcription</keyword>
<dbReference type="InterPro" id="IPR050707">
    <property type="entry name" value="HTH_MetabolicPath_Reg"/>
</dbReference>
<organism evidence="6 7">
    <name type="scientific">Rhodococcus globerulus</name>
    <dbReference type="NCBI Taxonomy" id="33008"/>
    <lineage>
        <taxon>Bacteria</taxon>
        <taxon>Bacillati</taxon>
        <taxon>Actinomycetota</taxon>
        <taxon>Actinomycetes</taxon>
        <taxon>Mycobacteriales</taxon>
        <taxon>Nocardiaceae</taxon>
        <taxon>Rhodococcus</taxon>
    </lineage>
</organism>
<dbReference type="Pfam" id="PF01614">
    <property type="entry name" value="IclR_C"/>
    <property type="match status" value="1"/>
</dbReference>
<comment type="caution">
    <text evidence="6">The sequence shown here is derived from an EMBL/GenBank/DDBJ whole genome shotgun (WGS) entry which is preliminary data.</text>
</comment>
<name>A0ABU4BVH0_RHOGO</name>
<keyword evidence="2" id="KW-0238">DNA-binding</keyword>
<keyword evidence="1" id="KW-0805">Transcription regulation</keyword>
<reference evidence="6 7" key="1">
    <citation type="submission" date="2023-10" db="EMBL/GenBank/DDBJ databases">
        <title>Development of a sustainable strategy for remediation of hydrocarbon-contaminated territories based on the waste exchange concept.</title>
        <authorList>
            <person name="Krivoruchko A."/>
        </authorList>
    </citation>
    <scope>NUCLEOTIDE SEQUENCE [LARGE SCALE GENOMIC DNA]</scope>
    <source>
        <strain evidence="6 7">IEGM 1203</strain>
    </source>
</reference>
<dbReference type="Gene3D" id="3.30.450.40">
    <property type="match status" value="1"/>
</dbReference>
<gene>
    <name evidence="6" type="ORF">R3Q16_16570</name>
</gene>
<dbReference type="Proteomes" id="UP001185927">
    <property type="component" value="Unassembled WGS sequence"/>
</dbReference>
<dbReference type="PANTHER" id="PTHR30136">
    <property type="entry name" value="HELIX-TURN-HELIX TRANSCRIPTIONAL REGULATOR, ICLR FAMILY"/>
    <property type="match status" value="1"/>
</dbReference>
<evidence type="ECO:0000256" key="1">
    <source>
        <dbReference type="ARBA" id="ARBA00023015"/>
    </source>
</evidence>
<dbReference type="InterPro" id="IPR005471">
    <property type="entry name" value="Tscrpt_reg_IclR_N"/>
</dbReference>
<protein>
    <submittedName>
        <fullName evidence="6">IclR family transcriptional regulator</fullName>
    </submittedName>
</protein>
<evidence type="ECO:0000256" key="3">
    <source>
        <dbReference type="ARBA" id="ARBA00023163"/>
    </source>
</evidence>
<dbReference type="SUPFAM" id="SSF55781">
    <property type="entry name" value="GAF domain-like"/>
    <property type="match status" value="1"/>
</dbReference>
<evidence type="ECO:0000256" key="2">
    <source>
        <dbReference type="ARBA" id="ARBA00023125"/>
    </source>
</evidence>
<accession>A0ABU4BVH0</accession>
<dbReference type="Pfam" id="PF09339">
    <property type="entry name" value="HTH_IclR"/>
    <property type="match status" value="1"/>
</dbReference>
<dbReference type="RefSeq" id="WP_317542456.1">
    <property type="nucleotide sequence ID" value="NZ_JAWLKB010000006.1"/>
</dbReference>
<dbReference type="PANTHER" id="PTHR30136:SF24">
    <property type="entry name" value="HTH-TYPE TRANSCRIPTIONAL REPRESSOR ALLR"/>
    <property type="match status" value="1"/>
</dbReference>
<dbReference type="InterPro" id="IPR036390">
    <property type="entry name" value="WH_DNA-bd_sf"/>
</dbReference>
<feature type="domain" description="HTH iclR-type" evidence="4">
    <location>
        <begin position="12"/>
        <end position="71"/>
    </location>
</feature>
<evidence type="ECO:0000313" key="6">
    <source>
        <dbReference type="EMBL" id="MDV6268225.1"/>
    </source>
</evidence>
<dbReference type="PROSITE" id="PS51078">
    <property type="entry name" value="ICLR_ED"/>
    <property type="match status" value="1"/>
</dbReference>
<keyword evidence="7" id="KW-1185">Reference proteome</keyword>
<dbReference type="PROSITE" id="PS51077">
    <property type="entry name" value="HTH_ICLR"/>
    <property type="match status" value="1"/>
</dbReference>
<sequence length="265" mass="29557">MVRTTRKVDDPVSVVDRISAILETFENTGPLTLAEVTQRTGIPRSTAHRLLEQLVTKRWITRQEHRYELGSKSYELGQWALNQNRLRHGAVPVLNRLARSTGLTVHLAALNNSDVLYLDRVPGRTPLALPSRVGSRLPAHVTAVGKAILANLELDKMQSITRAPLRKTTQYSIASQEHLYTELDRVRDRGVAMDREESVLGIACVATSIGPRDHYYGNRAALSVCGPIDDMKMNQLVSTVRIAARDIWDVCVANDLRAKNQFEAS</sequence>
<dbReference type="SUPFAM" id="SSF46785">
    <property type="entry name" value="Winged helix' DNA-binding domain"/>
    <property type="match status" value="1"/>
</dbReference>
<evidence type="ECO:0000259" key="4">
    <source>
        <dbReference type="PROSITE" id="PS51077"/>
    </source>
</evidence>
<dbReference type="InterPro" id="IPR036388">
    <property type="entry name" value="WH-like_DNA-bd_sf"/>
</dbReference>